<dbReference type="SUPFAM" id="SSF53254">
    <property type="entry name" value="Phosphoglycerate mutase-like"/>
    <property type="match status" value="1"/>
</dbReference>
<dbReference type="EMBL" id="UFYA01000001">
    <property type="protein sequence ID" value="STD08148.1"/>
    <property type="molecule type" value="Genomic_DNA"/>
</dbReference>
<proteinExistence type="predicted"/>
<name>A0AA46BMV3_9MICO</name>
<sequence length="214" mass="23013">MHTAPDLDAPTRLWLVRHGTTAHTMCGRISGRGGIDPDLDANGADQAARVAAALHREIKEPDVQVVSSSLRRAHTTAHVIAAAANTDVVCRPAWDEQDMGDWDGLTWSEIKARGADAAAVRCGNTQSAPGGENFAQLCTRVHQDWEDIITTARSLVIITHRGPLDALLVKLLGIDRSTAALFDIAPCSITRIRAWRDGGVAIDTIGEKAHLLNH</sequence>
<dbReference type="PANTHER" id="PTHR48100:SF1">
    <property type="entry name" value="HISTIDINE PHOSPHATASE FAMILY PROTEIN-RELATED"/>
    <property type="match status" value="1"/>
</dbReference>
<dbReference type="InterPro" id="IPR029033">
    <property type="entry name" value="His_PPase_superfam"/>
</dbReference>
<feature type="active site" description="Proton donor/acceptor" evidence="1">
    <location>
        <position position="96"/>
    </location>
</feature>
<evidence type="ECO:0000256" key="2">
    <source>
        <dbReference type="PIRSR" id="PIRSR613078-2"/>
    </source>
</evidence>
<dbReference type="Proteomes" id="UP000254118">
    <property type="component" value="Unassembled WGS sequence"/>
</dbReference>
<dbReference type="Pfam" id="PF00300">
    <property type="entry name" value="His_Phos_1"/>
    <property type="match status" value="1"/>
</dbReference>
<reference evidence="3 4" key="1">
    <citation type="submission" date="2018-06" db="EMBL/GenBank/DDBJ databases">
        <authorList>
            <consortium name="Pathogen Informatics"/>
            <person name="Doyle S."/>
        </authorList>
    </citation>
    <scope>NUCLEOTIDE SEQUENCE [LARGE SCALE GENOMIC DNA]</scope>
    <source>
        <strain evidence="3 4">NCTC7915</strain>
    </source>
</reference>
<dbReference type="GO" id="GO:0005737">
    <property type="term" value="C:cytoplasm"/>
    <property type="evidence" value="ECO:0007669"/>
    <property type="project" value="TreeGrafter"/>
</dbReference>
<dbReference type="AlphaFoldDB" id="A0AA46BMV3"/>
<dbReference type="InterPro" id="IPR013078">
    <property type="entry name" value="His_Pase_superF_clade-1"/>
</dbReference>
<dbReference type="CDD" id="cd07067">
    <property type="entry name" value="HP_PGM_like"/>
    <property type="match status" value="1"/>
</dbReference>
<accession>A0AA46BMV3</accession>
<organism evidence="3 4">
    <name type="scientific">Dermatophilus congolensis</name>
    <dbReference type="NCBI Taxonomy" id="1863"/>
    <lineage>
        <taxon>Bacteria</taxon>
        <taxon>Bacillati</taxon>
        <taxon>Actinomycetota</taxon>
        <taxon>Actinomycetes</taxon>
        <taxon>Micrococcales</taxon>
        <taxon>Dermatophilaceae</taxon>
        <taxon>Dermatophilus</taxon>
    </lineage>
</organism>
<dbReference type="GO" id="GO:0016791">
    <property type="term" value="F:phosphatase activity"/>
    <property type="evidence" value="ECO:0007669"/>
    <property type="project" value="TreeGrafter"/>
</dbReference>
<evidence type="ECO:0000313" key="3">
    <source>
        <dbReference type="EMBL" id="STD08148.1"/>
    </source>
</evidence>
<dbReference type="InterPro" id="IPR050275">
    <property type="entry name" value="PGM_Phosphatase"/>
</dbReference>
<gene>
    <name evidence="3" type="ORF">NCTC7915_00941</name>
</gene>
<evidence type="ECO:0000256" key="1">
    <source>
        <dbReference type="PIRSR" id="PIRSR613078-1"/>
    </source>
</evidence>
<dbReference type="Gene3D" id="3.40.50.1240">
    <property type="entry name" value="Phosphoglycerate mutase-like"/>
    <property type="match status" value="1"/>
</dbReference>
<feature type="binding site" evidence="2">
    <location>
        <position position="72"/>
    </location>
    <ligand>
        <name>substrate</name>
    </ligand>
</feature>
<comment type="caution">
    <text evidence="3">The sequence shown here is derived from an EMBL/GenBank/DDBJ whole genome shotgun (WGS) entry which is preliminary data.</text>
</comment>
<protein>
    <submittedName>
        <fullName evidence="3">Bifunctional RNase H/acid phosphatase</fullName>
    </submittedName>
</protein>
<dbReference type="PANTHER" id="PTHR48100">
    <property type="entry name" value="BROAD-SPECIFICITY PHOSPHATASE YOR283W-RELATED"/>
    <property type="match status" value="1"/>
</dbReference>
<dbReference type="RefSeq" id="WP_115030254.1">
    <property type="nucleotide sequence ID" value="NZ_UFYA01000001.1"/>
</dbReference>
<dbReference type="SMART" id="SM00855">
    <property type="entry name" value="PGAM"/>
    <property type="match status" value="1"/>
</dbReference>
<feature type="active site" description="Tele-phosphohistidine intermediate" evidence="1">
    <location>
        <position position="18"/>
    </location>
</feature>
<evidence type="ECO:0000313" key="4">
    <source>
        <dbReference type="Proteomes" id="UP000254118"/>
    </source>
</evidence>